<feature type="transmembrane region" description="Helical" evidence="1">
    <location>
        <begin position="61"/>
        <end position="82"/>
    </location>
</feature>
<keyword evidence="4" id="KW-1185">Reference proteome</keyword>
<sequence>MSHPFRSSTLFATAARTGLSARAVVYWLVAGLMVRAAWRPGADEEGYSPGDVFRSLETQPAGQAVLLAIGAGLLVYAVWRFLQAGFDVREKGDDATGILARIGMVMSGLSYAGVGVAAIAVTFGRNRDGGAGATETIAHFLLGQPFGRFAVALLGLSLLGIGGAQLWRAITERWRRALELNGWRTRLVPVINLAIGGRGLLFGLVGLFLLLGAWTQDPDDVRGLSASLGWLRDQPFGFWLYAGGAFVIGGYGVYSATQARCLKFDC</sequence>
<dbReference type="RefSeq" id="WP_330195282.1">
    <property type="nucleotide sequence ID" value="NZ_JAZDRO010000001.1"/>
</dbReference>
<proteinExistence type="predicted"/>
<feature type="transmembrane region" description="Helical" evidence="1">
    <location>
        <begin position="236"/>
        <end position="254"/>
    </location>
</feature>
<feature type="transmembrane region" description="Helical" evidence="1">
    <location>
        <begin position="102"/>
        <end position="123"/>
    </location>
</feature>
<evidence type="ECO:0000313" key="4">
    <source>
        <dbReference type="Proteomes" id="UP001310692"/>
    </source>
</evidence>
<dbReference type="Pfam" id="PF06724">
    <property type="entry name" value="DUF1206"/>
    <property type="match status" value="3"/>
</dbReference>
<feature type="transmembrane region" description="Helical" evidence="1">
    <location>
        <begin position="21"/>
        <end position="41"/>
    </location>
</feature>
<keyword evidence="1" id="KW-1133">Transmembrane helix</keyword>
<feature type="domain" description="DUF1206" evidence="2">
    <location>
        <begin position="102"/>
        <end position="171"/>
    </location>
</feature>
<dbReference type="EMBL" id="JAZDRO010000001">
    <property type="protein sequence ID" value="MEE2565750.1"/>
    <property type="molecule type" value="Genomic_DNA"/>
</dbReference>
<evidence type="ECO:0000256" key="1">
    <source>
        <dbReference type="SAM" id="Phobius"/>
    </source>
</evidence>
<gene>
    <name evidence="3" type="ORF">V0U35_03580</name>
</gene>
<reference evidence="3 4" key="1">
    <citation type="submission" date="2024-01" db="EMBL/GenBank/DDBJ databases">
        <title>Hyphobacterium bacterium isolated from marine sediment.</title>
        <authorList>
            <person name="Zhao S."/>
        </authorList>
    </citation>
    <scope>NUCLEOTIDE SEQUENCE [LARGE SCALE GENOMIC DNA]</scope>
    <source>
        <strain evidence="3 4">Y60-23</strain>
    </source>
</reference>
<evidence type="ECO:0000313" key="3">
    <source>
        <dbReference type="EMBL" id="MEE2565750.1"/>
    </source>
</evidence>
<keyword evidence="1" id="KW-0812">Transmembrane</keyword>
<evidence type="ECO:0000259" key="2">
    <source>
        <dbReference type="Pfam" id="PF06724"/>
    </source>
</evidence>
<feature type="transmembrane region" description="Helical" evidence="1">
    <location>
        <begin position="149"/>
        <end position="170"/>
    </location>
</feature>
<comment type="caution">
    <text evidence="3">The sequence shown here is derived from an EMBL/GenBank/DDBJ whole genome shotgun (WGS) entry which is preliminary data.</text>
</comment>
<organism evidence="3 4">
    <name type="scientific">Hyphobacterium marinum</name>
    <dbReference type="NCBI Taxonomy" id="3116574"/>
    <lineage>
        <taxon>Bacteria</taxon>
        <taxon>Pseudomonadati</taxon>
        <taxon>Pseudomonadota</taxon>
        <taxon>Alphaproteobacteria</taxon>
        <taxon>Maricaulales</taxon>
        <taxon>Maricaulaceae</taxon>
        <taxon>Hyphobacterium</taxon>
    </lineage>
</organism>
<feature type="domain" description="DUF1206" evidence="2">
    <location>
        <begin position="196"/>
        <end position="260"/>
    </location>
</feature>
<feature type="transmembrane region" description="Helical" evidence="1">
    <location>
        <begin position="190"/>
        <end position="216"/>
    </location>
</feature>
<protein>
    <submittedName>
        <fullName evidence="3">DUF1206 domain-containing protein</fullName>
    </submittedName>
</protein>
<dbReference type="Proteomes" id="UP001310692">
    <property type="component" value="Unassembled WGS sequence"/>
</dbReference>
<accession>A0ABU7LX33</accession>
<keyword evidence="1" id="KW-0472">Membrane</keyword>
<name>A0ABU7LX33_9PROT</name>
<feature type="domain" description="DUF1206" evidence="2">
    <location>
        <begin position="18"/>
        <end position="86"/>
    </location>
</feature>
<dbReference type="InterPro" id="IPR009597">
    <property type="entry name" value="DUF1206"/>
</dbReference>